<accession>A0A4R8FRD4</accession>
<comment type="caution">
    <text evidence="2">The sequence shown here is derived from an EMBL/GenBank/DDBJ whole genome shotgun (WGS) entry which is preliminary data.</text>
</comment>
<sequence length="273" mass="30091">MTKMLTTTPQVRGHLAGILAGTAKNRNETCRIHGEYAATLMPNGKWSSCPHCVQDDLKGVAQAEIEQAGESAAKRRLEKLREGSMIPRRFQAKTLANFEHGGSRDKAQRVAVCKAYVERFTDRLEQGGGLVFTGGVGTGKSHLAYAIGNALLAQGYRVMGIDVYELIDLIKERAFGKKESSERDAIKAFVAGLDLLILDEIGAQLGTEWERLMLFKIINERYKAQLPTILISNVDSEKLGEYLGERIVDRMQEGGGATLTLDWESYRSQRGAA</sequence>
<organism evidence="2 3">
    <name type="scientific">Modicisalibacter xianhensis</name>
    <dbReference type="NCBI Taxonomy" id="442341"/>
    <lineage>
        <taxon>Bacteria</taxon>
        <taxon>Pseudomonadati</taxon>
        <taxon>Pseudomonadota</taxon>
        <taxon>Gammaproteobacteria</taxon>
        <taxon>Oceanospirillales</taxon>
        <taxon>Halomonadaceae</taxon>
        <taxon>Modicisalibacter</taxon>
    </lineage>
</organism>
<dbReference type="InterPro" id="IPR027417">
    <property type="entry name" value="P-loop_NTPase"/>
</dbReference>
<feature type="domain" description="AAA+ ATPase" evidence="1">
    <location>
        <begin position="126"/>
        <end position="258"/>
    </location>
</feature>
<dbReference type="SMART" id="SM00382">
    <property type="entry name" value="AAA"/>
    <property type="match status" value="1"/>
</dbReference>
<reference evidence="2 3" key="1">
    <citation type="submission" date="2019-03" db="EMBL/GenBank/DDBJ databases">
        <title>Freshwater and sediment microbial communities from various areas in North America, analyzing microbe dynamics in response to fracking.</title>
        <authorList>
            <person name="Lamendella R."/>
        </authorList>
    </citation>
    <scope>NUCLEOTIDE SEQUENCE [LARGE SCALE GENOMIC DNA]</scope>
    <source>
        <strain evidence="2 3">6_TX</strain>
    </source>
</reference>
<dbReference type="PANTHER" id="PTHR30050">
    <property type="entry name" value="CHROMOSOMAL REPLICATION INITIATOR PROTEIN DNAA"/>
    <property type="match status" value="1"/>
</dbReference>
<dbReference type="SUPFAM" id="SSF52540">
    <property type="entry name" value="P-loop containing nucleoside triphosphate hydrolases"/>
    <property type="match status" value="1"/>
</dbReference>
<dbReference type="InterPro" id="IPR003593">
    <property type="entry name" value="AAA+_ATPase"/>
</dbReference>
<dbReference type="InterPro" id="IPR002611">
    <property type="entry name" value="IstB_ATP-bd"/>
</dbReference>
<dbReference type="Proteomes" id="UP000294489">
    <property type="component" value="Unassembled WGS sequence"/>
</dbReference>
<dbReference type="GO" id="GO:0006260">
    <property type="term" value="P:DNA replication"/>
    <property type="evidence" value="ECO:0007669"/>
    <property type="project" value="TreeGrafter"/>
</dbReference>
<evidence type="ECO:0000313" key="3">
    <source>
        <dbReference type="Proteomes" id="UP000294489"/>
    </source>
</evidence>
<dbReference type="Pfam" id="PF01695">
    <property type="entry name" value="IstB_IS21"/>
    <property type="match status" value="1"/>
</dbReference>
<evidence type="ECO:0000259" key="1">
    <source>
        <dbReference type="SMART" id="SM00382"/>
    </source>
</evidence>
<evidence type="ECO:0000313" key="2">
    <source>
        <dbReference type="EMBL" id="TDX29129.1"/>
    </source>
</evidence>
<proteinExistence type="predicted"/>
<dbReference type="GO" id="GO:0005524">
    <property type="term" value="F:ATP binding"/>
    <property type="evidence" value="ECO:0007669"/>
    <property type="project" value="InterPro"/>
</dbReference>
<dbReference type="RefSeq" id="WP_166671055.1">
    <property type="nucleotide sequence ID" value="NZ_SOEC01000008.1"/>
</dbReference>
<dbReference type="AlphaFoldDB" id="A0A4R8FRD4"/>
<name>A0A4R8FRD4_9GAMM</name>
<gene>
    <name evidence="2" type="ORF">DFO67_108173</name>
</gene>
<dbReference type="EMBL" id="SOEC01000008">
    <property type="protein sequence ID" value="TDX29129.1"/>
    <property type="molecule type" value="Genomic_DNA"/>
</dbReference>
<dbReference type="PANTHER" id="PTHR30050:SF4">
    <property type="entry name" value="ATP-BINDING PROTEIN RV3427C IN INSERTION SEQUENCE-RELATED"/>
    <property type="match status" value="1"/>
</dbReference>
<dbReference type="Gene3D" id="3.40.50.300">
    <property type="entry name" value="P-loop containing nucleotide triphosphate hydrolases"/>
    <property type="match status" value="1"/>
</dbReference>
<dbReference type="CDD" id="cd00009">
    <property type="entry name" value="AAA"/>
    <property type="match status" value="1"/>
</dbReference>
<protein>
    <submittedName>
        <fullName evidence="2">DNA replication protein DnaC</fullName>
    </submittedName>
</protein>